<organism evidence="1 2">
    <name type="scientific">Psychroflexus torquis (strain ATCC 700755 / CIP 106069 / ACAM 623)</name>
    <dbReference type="NCBI Taxonomy" id="313595"/>
    <lineage>
        <taxon>Bacteria</taxon>
        <taxon>Pseudomonadati</taxon>
        <taxon>Bacteroidota</taxon>
        <taxon>Flavobacteriia</taxon>
        <taxon>Flavobacteriales</taxon>
        <taxon>Flavobacteriaceae</taxon>
        <taxon>Psychroflexus</taxon>
    </lineage>
</organism>
<proteinExistence type="predicted"/>
<evidence type="ECO:0000313" key="1">
    <source>
        <dbReference type="EMBL" id="AFU68136.1"/>
    </source>
</evidence>
<name>K4IGE5_PSYTT</name>
<keyword evidence="2" id="KW-1185">Reference proteome</keyword>
<accession>K4IGE5</accession>
<dbReference type="KEGG" id="ptq:P700755_001190"/>
<reference evidence="1" key="2">
    <citation type="submission" date="2012-09" db="EMBL/GenBank/DDBJ databases">
        <title>The complete sequence of Psychroflexus torquis an extreme psychrophile from sea-ice that is stimulated by light.</title>
        <authorList>
            <person name="Feng S."/>
            <person name="Powell S.M."/>
            <person name="Bowman J.P."/>
        </authorList>
    </citation>
    <scope>NUCLEOTIDE SEQUENCE [LARGE SCALE GENOMIC DNA]</scope>
    <source>
        <strain evidence="1">ATCC 700755</strain>
    </source>
</reference>
<evidence type="ECO:0000313" key="2">
    <source>
        <dbReference type="Proteomes" id="UP000008514"/>
    </source>
</evidence>
<dbReference type="HOGENOM" id="CLU_3083902_0_0_10"/>
<dbReference type="EMBL" id="CP003879">
    <property type="protein sequence ID" value="AFU68136.1"/>
    <property type="molecule type" value="Genomic_DNA"/>
</dbReference>
<dbReference type="OrthoDB" id="1448031at2"/>
<dbReference type="RefSeq" id="WP_015023742.1">
    <property type="nucleotide sequence ID" value="NC_018721.1"/>
</dbReference>
<dbReference type="AlphaFoldDB" id="K4IGE5"/>
<protein>
    <submittedName>
        <fullName evidence="1">Uncharacterized protein</fullName>
    </submittedName>
</protein>
<gene>
    <name evidence="1" type="ordered locus">P700755_001190</name>
</gene>
<sequence>MDIELFENHMIIRNQVDFTEFVSGSCQPTIDFTVYDLGIGKKGLANANSSID</sequence>
<dbReference type="Proteomes" id="UP000008514">
    <property type="component" value="Chromosome"/>
</dbReference>
<reference evidence="1" key="1">
    <citation type="submission" date="2006-03" db="EMBL/GenBank/DDBJ databases">
        <authorList>
            <person name="Bowman J."/>
            <person name="Ferriera S."/>
            <person name="Johnson J."/>
            <person name="Kravitz S."/>
            <person name="Halpern A."/>
            <person name="Remington K."/>
            <person name="Beeson K."/>
            <person name="Tran B."/>
            <person name="Rogers Y.-H."/>
            <person name="Friedman R."/>
            <person name="Venter J.C."/>
        </authorList>
    </citation>
    <scope>NUCLEOTIDE SEQUENCE [LARGE SCALE GENOMIC DNA]</scope>
    <source>
        <strain evidence="1">ATCC 700755</strain>
    </source>
</reference>